<evidence type="ECO:0000259" key="10">
    <source>
        <dbReference type="PROSITE" id="PS50110"/>
    </source>
</evidence>
<dbReference type="InterPro" id="IPR011006">
    <property type="entry name" value="CheY-like_superfamily"/>
</dbReference>
<evidence type="ECO:0000313" key="13">
    <source>
        <dbReference type="Proteomes" id="UP000237749"/>
    </source>
</evidence>
<dbReference type="InterPro" id="IPR036388">
    <property type="entry name" value="WH-like_DNA-bd_sf"/>
</dbReference>
<dbReference type="FunFam" id="3.40.50.2300:FF:000002">
    <property type="entry name" value="DNA-binding response regulator PhoP"/>
    <property type="match status" value="1"/>
</dbReference>
<evidence type="ECO:0000313" key="12">
    <source>
        <dbReference type="EMBL" id="PPK76858.1"/>
    </source>
</evidence>
<evidence type="ECO:0000256" key="8">
    <source>
        <dbReference type="PROSITE-ProRule" id="PRU00169"/>
    </source>
</evidence>
<dbReference type="Gene3D" id="1.10.10.10">
    <property type="entry name" value="Winged helix-like DNA-binding domain superfamily/Winged helix DNA-binding domain"/>
    <property type="match status" value="1"/>
</dbReference>
<dbReference type="InterPro" id="IPR001789">
    <property type="entry name" value="Sig_transdc_resp-reg_receiver"/>
</dbReference>
<feature type="domain" description="OmpR/PhoB-type" evidence="11">
    <location>
        <begin position="124"/>
        <end position="222"/>
    </location>
</feature>
<dbReference type="GO" id="GO:0000976">
    <property type="term" value="F:transcription cis-regulatory region binding"/>
    <property type="evidence" value="ECO:0007669"/>
    <property type="project" value="TreeGrafter"/>
</dbReference>
<dbReference type="InterPro" id="IPR039420">
    <property type="entry name" value="WalR-like"/>
</dbReference>
<dbReference type="PROSITE" id="PS50110">
    <property type="entry name" value="RESPONSE_REGULATORY"/>
    <property type="match status" value="1"/>
</dbReference>
<dbReference type="Pfam" id="PF00072">
    <property type="entry name" value="Response_reg"/>
    <property type="match status" value="1"/>
</dbReference>
<feature type="domain" description="Response regulatory" evidence="10">
    <location>
        <begin position="2"/>
        <end position="116"/>
    </location>
</feature>
<evidence type="ECO:0000256" key="5">
    <source>
        <dbReference type="ARBA" id="ARBA00023125"/>
    </source>
</evidence>
<evidence type="ECO:0000256" key="2">
    <source>
        <dbReference type="ARBA" id="ARBA00022553"/>
    </source>
</evidence>
<dbReference type="Gene3D" id="3.40.50.2300">
    <property type="match status" value="1"/>
</dbReference>
<dbReference type="InterPro" id="IPR001867">
    <property type="entry name" value="OmpR/PhoB-type_DNA-bd"/>
</dbReference>
<keyword evidence="6" id="KW-0804">Transcription</keyword>
<keyword evidence="4" id="KW-0805">Transcription regulation</keyword>
<protein>
    <recommendedName>
        <fullName evidence="1">Stage 0 sporulation protein A homolog</fullName>
    </recommendedName>
</protein>
<evidence type="ECO:0000256" key="7">
    <source>
        <dbReference type="ARBA" id="ARBA00024867"/>
    </source>
</evidence>
<evidence type="ECO:0000256" key="4">
    <source>
        <dbReference type="ARBA" id="ARBA00023015"/>
    </source>
</evidence>
<dbReference type="GO" id="GO:0006355">
    <property type="term" value="P:regulation of DNA-templated transcription"/>
    <property type="evidence" value="ECO:0007669"/>
    <property type="project" value="InterPro"/>
</dbReference>
<dbReference type="CDD" id="cd00383">
    <property type="entry name" value="trans_reg_C"/>
    <property type="match status" value="1"/>
</dbReference>
<dbReference type="OrthoDB" id="9790442at2"/>
<dbReference type="GO" id="GO:0005829">
    <property type="term" value="C:cytosol"/>
    <property type="evidence" value="ECO:0007669"/>
    <property type="project" value="TreeGrafter"/>
</dbReference>
<dbReference type="AlphaFoldDB" id="A0A2S6HHA9"/>
<evidence type="ECO:0000259" key="11">
    <source>
        <dbReference type="PROSITE" id="PS51755"/>
    </source>
</evidence>
<reference evidence="12 13" key="1">
    <citation type="submission" date="2018-02" db="EMBL/GenBank/DDBJ databases">
        <title>Genomic Encyclopedia of Archaeal and Bacterial Type Strains, Phase II (KMG-II): from individual species to whole genera.</title>
        <authorList>
            <person name="Goeker M."/>
        </authorList>
    </citation>
    <scope>NUCLEOTIDE SEQUENCE [LARGE SCALE GENOMIC DNA]</scope>
    <source>
        <strain evidence="12 13">DSM 3808</strain>
    </source>
</reference>
<dbReference type="Gene3D" id="6.10.250.690">
    <property type="match status" value="1"/>
</dbReference>
<proteinExistence type="predicted"/>
<dbReference type="GO" id="GO:0000156">
    <property type="term" value="F:phosphorelay response regulator activity"/>
    <property type="evidence" value="ECO:0007669"/>
    <property type="project" value="TreeGrafter"/>
</dbReference>
<organism evidence="12 13">
    <name type="scientific">Lacrimispora xylanisolvens</name>
    <dbReference type="NCBI Taxonomy" id="384636"/>
    <lineage>
        <taxon>Bacteria</taxon>
        <taxon>Bacillati</taxon>
        <taxon>Bacillota</taxon>
        <taxon>Clostridia</taxon>
        <taxon>Lachnospirales</taxon>
        <taxon>Lachnospiraceae</taxon>
        <taxon>Lacrimispora</taxon>
    </lineage>
</organism>
<name>A0A2S6HHA9_9FIRM</name>
<dbReference type="CDD" id="cd17625">
    <property type="entry name" value="REC_OmpR_DrrD-like"/>
    <property type="match status" value="1"/>
</dbReference>
<sequence>MRILLVEDETSLSAAVAEILRRNRYEVDAAYDGEEAIHFGETGIYDVILLDIMLPGKDGLSVLRQLRKSGIQSSVLLLTAKSEVEDRIAGLDTGADDYLAKPFAMGELMARIRALGRRTGQFTGDILRYGDLELDRNTSELCCGERRVKLGVKEYHTMEILFTNSRQIITKELFAEKVWGYANEAEYNQVEVYISFLRKKMTYLECDTSIKTIRGRGYRLEEQAI</sequence>
<feature type="DNA-binding region" description="OmpR/PhoB-type" evidence="9">
    <location>
        <begin position="124"/>
        <end position="222"/>
    </location>
</feature>
<evidence type="ECO:0000256" key="9">
    <source>
        <dbReference type="PROSITE-ProRule" id="PRU01091"/>
    </source>
</evidence>
<evidence type="ECO:0000256" key="1">
    <source>
        <dbReference type="ARBA" id="ARBA00018672"/>
    </source>
</evidence>
<dbReference type="EMBL" id="PTJA01000017">
    <property type="protein sequence ID" value="PPK76858.1"/>
    <property type="molecule type" value="Genomic_DNA"/>
</dbReference>
<dbReference type="PROSITE" id="PS51755">
    <property type="entry name" value="OMPR_PHOB"/>
    <property type="match status" value="1"/>
</dbReference>
<dbReference type="PANTHER" id="PTHR48111:SF22">
    <property type="entry name" value="REGULATOR OF RPOS"/>
    <property type="match status" value="1"/>
</dbReference>
<dbReference type="Proteomes" id="UP000237749">
    <property type="component" value="Unassembled WGS sequence"/>
</dbReference>
<keyword evidence="13" id="KW-1185">Reference proteome</keyword>
<evidence type="ECO:0000256" key="6">
    <source>
        <dbReference type="ARBA" id="ARBA00023163"/>
    </source>
</evidence>
<dbReference type="PANTHER" id="PTHR48111">
    <property type="entry name" value="REGULATOR OF RPOS"/>
    <property type="match status" value="1"/>
</dbReference>
<keyword evidence="3" id="KW-0902">Two-component regulatory system</keyword>
<dbReference type="SUPFAM" id="SSF52172">
    <property type="entry name" value="CheY-like"/>
    <property type="match status" value="1"/>
</dbReference>
<comment type="function">
    <text evidence="7">May play the central regulatory role in sporulation. It may be an element of the effector pathway responsible for the activation of sporulation genes in response to nutritional stress. Spo0A may act in concert with spo0H (a sigma factor) to control the expression of some genes that are critical to the sporulation process.</text>
</comment>
<feature type="modified residue" description="4-aspartylphosphate" evidence="8">
    <location>
        <position position="51"/>
    </location>
</feature>
<gene>
    <name evidence="12" type="ORF">BXY41_11787</name>
</gene>
<dbReference type="SMART" id="SM00862">
    <property type="entry name" value="Trans_reg_C"/>
    <property type="match status" value="1"/>
</dbReference>
<accession>A0A2S6HHA9</accession>
<dbReference type="SMART" id="SM00448">
    <property type="entry name" value="REC"/>
    <property type="match status" value="1"/>
</dbReference>
<keyword evidence="5 9" id="KW-0238">DNA-binding</keyword>
<dbReference type="GO" id="GO:0032993">
    <property type="term" value="C:protein-DNA complex"/>
    <property type="evidence" value="ECO:0007669"/>
    <property type="project" value="TreeGrafter"/>
</dbReference>
<keyword evidence="2 8" id="KW-0597">Phosphoprotein</keyword>
<dbReference type="SUPFAM" id="SSF46894">
    <property type="entry name" value="C-terminal effector domain of the bipartite response regulators"/>
    <property type="match status" value="1"/>
</dbReference>
<dbReference type="InterPro" id="IPR016032">
    <property type="entry name" value="Sig_transdc_resp-reg_C-effctor"/>
</dbReference>
<comment type="caution">
    <text evidence="12">The sequence shown here is derived from an EMBL/GenBank/DDBJ whole genome shotgun (WGS) entry which is preliminary data.</text>
</comment>
<evidence type="ECO:0000256" key="3">
    <source>
        <dbReference type="ARBA" id="ARBA00023012"/>
    </source>
</evidence>
<dbReference type="RefSeq" id="WP_104439465.1">
    <property type="nucleotide sequence ID" value="NZ_PTJA01000017.1"/>
</dbReference>
<dbReference type="Pfam" id="PF00486">
    <property type="entry name" value="Trans_reg_C"/>
    <property type="match status" value="1"/>
</dbReference>